<dbReference type="SUPFAM" id="SSF103196">
    <property type="entry name" value="Roadblock/LC7 domain"/>
    <property type="match status" value="1"/>
</dbReference>
<proteinExistence type="predicted"/>
<protein>
    <submittedName>
        <fullName evidence="2">Predicted regulator of Ras-like GTPase activity, Roadblock/LC7/MglB family</fullName>
    </submittedName>
</protein>
<dbReference type="AlphaFoldDB" id="A0A521DMT0"/>
<dbReference type="SMART" id="SM00960">
    <property type="entry name" value="Robl_LC7"/>
    <property type="match status" value="1"/>
</dbReference>
<accession>A0A521DMT0</accession>
<evidence type="ECO:0000259" key="1">
    <source>
        <dbReference type="SMART" id="SM00960"/>
    </source>
</evidence>
<dbReference type="EMBL" id="FXTM01000023">
    <property type="protein sequence ID" value="SMO72938.1"/>
    <property type="molecule type" value="Genomic_DNA"/>
</dbReference>
<keyword evidence="3" id="KW-1185">Reference proteome</keyword>
<gene>
    <name evidence="2" type="ORF">SAMN06269117_12316</name>
</gene>
<feature type="domain" description="Roadblock/LAMTOR2" evidence="1">
    <location>
        <begin position="3"/>
        <end position="96"/>
    </location>
</feature>
<evidence type="ECO:0000313" key="2">
    <source>
        <dbReference type="EMBL" id="SMO72938.1"/>
    </source>
</evidence>
<dbReference type="Proteomes" id="UP000317315">
    <property type="component" value="Unassembled WGS sequence"/>
</dbReference>
<dbReference type="RefSeq" id="WP_142936073.1">
    <property type="nucleotide sequence ID" value="NZ_FXTM01000023.1"/>
</dbReference>
<dbReference type="OrthoDB" id="15287at2"/>
<dbReference type="Pfam" id="PF03259">
    <property type="entry name" value="Robl_LC7"/>
    <property type="match status" value="1"/>
</dbReference>
<dbReference type="InterPro" id="IPR004942">
    <property type="entry name" value="Roadblock/LAMTOR2_dom"/>
</dbReference>
<name>A0A521DMT0_9BACT</name>
<sequence length="120" mass="13786">MSEEIVKKLVDEVPEVESAVIIDEDGIIVHKYSKDEITVDPEDIATQLVNPVKSIERSIQDATEEKEISEEIIIFSKNLVIFVYKLVNDTYLIVIAKNNPLYGRTRFRLRTKIPQIIKSL</sequence>
<organism evidence="2 3">
    <name type="scientific">Balnearium lithotrophicum</name>
    <dbReference type="NCBI Taxonomy" id="223788"/>
    <lineage>
        <taxon>Bacteria</taxon>
        <taxon>Pseudomonadati</taxon>
        <taxon>Aquificota</taxon>
        <taxon>Aquificia</taxon>
        <taxon>Desulfurobacteriales</taxon>
        <taxon>Desulfurobacteriaceae</taxon>
        <taxon>Balnearium</taxon>
    </lineage>
</organism>
<evidence type="ECO:0000313" key="3">
    <source>
        <dbReference type="Proteomes" id="UP000317315"/>
    </source>
</evidence>
<dbReference type="Gene3D" id="3.30.450.30">
    <property type="entry name" value="Dynein light chain 2a, cytoplasmic"/>
    <property type="match status" value="1"/>
</dbReference>
<reference evidence="2 3" key="1">
    <citation type="submission" date="2017-05" db="EMBL/GenBank/DDBJ databases">
        <authorList>
            <person name="Varghese N."/>
            <person name="Submissions S."/>
        </authorList>
    </citation>
    <scope>NUCLEOTIDE SEQUENCE [LARGE SCALE GENOMIC DNA]</scope>
    <source>
        <strain evidence="2 3">DSM 16304</strain>
    </source>
</reference>